<evidence type="ECO:0000256" key="6">
    <source>
        <dbReference type="ARBA" id="ARBA00022737"/>
    </source>
</evidence>
<keyword evidence="9" id="KW-0862">Zinc</keyword>
<feature type="compositionally biased region" description="Polar residues" evidence="12">
    <location>
        <begin position="84"/>
        <end position="97"/>
    </location>
</feature>
<evidence type="ECO:0000256" key="11">
    <source>
        <dbReference type="PROSITE-ProRule" id="PRU00175"/>
    </source>
</evidence>
<dbReference type="InterPro" id="IPR006575">
    <property type="entry name" value="RWD_dom"/>
</dbReference>
<sequence length="725" mass="80416">MDAEAVLEDCRARQEDEIVALESIFAAPEDHEASQGEDRPAEPKVKLVQRESEPVIEFCIPITLPRPTRIVVDTFAHDIHGESAQASSSKVTIQNQSEDADPLKPDSLEPQQPAQAKNKQRNGSNQRRKPGHLNAAANAFEPSTPGSVPSNGHSKSRNTARKKPRDQQGDAADALGRLSLHSASVPKAVSQESRSSSPCERSRLRSTKRLPAIIHLAPITLRVRLPSKYPAEQPPIVEVLTAPWLPDDPDRKDRSSLWIMQKLDEQYRELSGMEVLYIWATHLSEGLWVEVLEEQSSPENLPPFLQAPRKGSESSEVSLRFEEHLSSPDAPPKLAAQLLAHSRLCSRTTFDTSSFDCAICLETRKGSACTRLTGCGHVFCSECLAGYLSSLLDDGFHRQAKRCPDPECVTLWSEREKQNLVDQEGNLIIPAKAKRSAAKSPNGQGDAGVEEKAVVGLVTRAELEVILGPTRLTRLDELTVKAKMEADPSVSYCPRSGCQAAVVRLPNDENSGHWERFRECLSCGFAFCAWCSRSWHGPTSCPVSFQFELIKRYLSLPASSPDRALMEQKFGRKTLETMVRKHEEEQQTQQWLSDYTTPCPSCGIAIEKSYGCNHMTCKSCQTHYCYLCGKHISSQNPYLHFNTPGYECYHRLFDGLLGDQARQAQQQGQEQGQGQGEEQAIAAGRGANDADGMPGFALLLDENGIPIHLEPEDEEMDFLAWQQLV</sequence>
<proteinExistence type="inferred from homology"/>
<feature type="compositionally biased region" description="Basic residues" evidence="12">
    <location>
        <begin position="154"/>
        <end position="164"/>
    </location>
</feature>
<dbReference type="InterPro" id="IPR047548">
    <property type="entry name" value="Rcat_RBR_RNF14"/>
</dbReference>
<dbReference type="InterPro" id="IPR013083">
    <property type="entry name" value="Znf_RING/FYVE/PHD"/>
</dbReference>
<dbReference type="Gene3D" id="3.10.110.10">
    <property type="entry name" value="Ubiquitin Conjugating Enzyme"/>
    <property type="match status" value="1"/>
</dbReference>
<protein>
    <recommendedName>
        <fullName evidence="3">RBR-type E3 ubiquitin transferase</fullName>
        <ecNumber evidence="3">2.3.2.31</ecNumber>
    </recommendedName>
</protein>
<dbReference type="CDD" id="cd23821">
    <property type="entry name" value="RWD_IMPACT"/>
    <property type="match status" value="1"/>
</dbReference>
<dbReference type="SUPFAM" id="SSF54495">
    <property type="entry name" value="UBC-like"/>
    <property type="match status" value="1"/>
</dbReference>
<keyword evidence="8" id="KW-0833">Ubl conjugation pathway</keyword>
<dbReference type="PROSITE" id="PS00518">
    <property type="entry name" value="ZF_RING_1"/>
    <property type="match status" value="1"/>
</dbReference>
<dbReference type="InterPro" id="IPR031127">
    <property type="entry name" value="E3_UB_ligase_RBR"/>
</dbReference>
<comment type="catalytic activity">
    <reaction evidence="1">
        <text>[E2 ubiquitin-conjugating enzyme]-S-ubiquitinyl-L-cysteine + [acceptor protein]-L-lysine = [E2 ubiquitin-conjugating enzyme]-L-cysteine + [acceptor protein]-N(6)-ubiquitinyl-L-lysine.</text>
        <dbReference type="EC" id="2.3.2.31"/>
    </reaction>
</comment>
<dbReference type="PROSITE" id="PS51873">
    <property type="entry name" value="TRIAD"/>
    <property type="match status" value="1"/>
</dbReference>
<dbReference type="InterPro" id="IPR044066">
    <property type="entry name" value="TRIAD_supradom"/>
</dbReference>
<evidence type="ECO:0000256" key="2">
    <source>
        <dbReference type="ARBA" id="ARBA00004906"/>
    </source>
</evidence>
<evidence type="ECO:0000256" key="5">
    <source>
        <dbReference type="ARBA" id="ARBA00022723"/>
    </source>
</evidence>
<evidence type="ECO:0000256" key="3">
    <source>
        <dbReference type="ARBA" id="ARBA00012251"/>
    </source>
</evidence>
<reference evidence="15 16" key="1">
    <citation type="submission" date="2018-03" db="EMBL/GenBank/DDBJ databases">
        <authorList>
            <person name="Guldener U."/>
        </authorList>
    </citation>
    <scope>NUCLEOTIDE SEQUENCE [LARGE SCALE GENOMIC DNA]</scope>
    <source>
        <strain evidence="15 16">NBRC100155</strain>
    </source>
</reference>
<dbReference type="Proteomes" id="UP000324022">
    <property type="component" value="Unassembled WGS sequence"/>
</dbReference>
<dbReference type="SMART" id="SM00647">
    <property type="entry name" value="IBR"/>
    <property type="match status" value="2"/>
</dbReference>
<feature type="compositionally biased region" description="Polar residues" evidence="12">
    <location>
        <begin position="144"/>
        <end position="153"/>
    </location>
</feature>
<dbReference type="Pfam" id="PF05773">
    <property type="entry name" value="RWD"/>
    <property type="match status" value="1"/>
</dbReference>
<dbReference type="SUPFAM" id="SSF57850">
    <property type="entry name" value="RING/U-box"/>
    <property type="match status" value="3"/>
</dbReference>
<keyword evidence="7 11" id="KW-0863">Zinc-finger</keyword>
<dbReference type="InterPro" id="IPR018957">
    <property type="entry name" value="Znf_C3HC4_RING-type"/>
</dbReference>
<dbReference type="PROSITE" id="PS50089">
    <property type="entry name" value="ZF_RING_2"/>
    <property type="match status" value="1"/>
</dbReference>
<comment type="pathway">
    <text evidence="2">Protein modification; protein ubiquitination.</text>
</comment>
<evidence type="ECO:0000256" key="9">
    <source>
        <dbReference type="ARBA" id="ARBA00022833"/>
    </source>
</evidence>
<evidence type="ECO:0000313" key="16">
    <source>
        <dbReference type="Proteomes" id="UP000324022"/>
    </source>
</evidence>
<evidence type="ECO:0000256" key="8">
    <source>
        <dbReference type="ARBA" id="ARBA00022786"/>
    </source>
</evidence>
<feature type="domain" description="RING-type" evidence="14">
    <location>
        <begin position="353"/>
        <end position="652"/>
    </location>
</feature>
<keyword evidence="16" id="KW-1185">Reference proteome</keyword>
<gene>
    <name evidence="15" type="ORF">UTRI_03332_B</name>
</gene>
<accession>A0A5C3E8R2</accession>
<keyword evidence="6" id="KW-0677">Repeat</keyword>
<dbReference type="Pfam" id="PF01485">
    <property type="entry name" value="IBR"/>
    <property type="match status" value="1"/>
</dbReference>
<dbReference type="GO" id="GO:0016567">
    <property type="term" value="P:protein ubiquitination"/>
    <property type="evidence" value="ECO:0007669"/>
    <property type="project" value="InterPro"/>
</dbReference>
<dbReference type="Gene3D" id="3.30.40.10">
    <property type="entry name" value="Zinc/RING finger domain, C3HC4 (zinc finger)"/>
    <property type="match status" value="1"/>
</dbReference>
<dbReference type="InterPro" id="IPR017907">
    <property type="entry name" value="Znf_RING_CS"/>
</dbReference>
<evidence type="ECO:0000256" key="7">
    <source>
        <dbReference type="ARBA" id="ARBA00022771"/>
    </source>
</evidence>
<evidence type="ECO:0000259" key="14">
    <source>
        <dbReference type="PROSITE" id="PS51873"/>
    </source>
</evidence>
<feature type="region of interest" description="Disordered" evidence="12">
    <location>
        <begin position="83"/>
        <end position="204"/>
    </location>
</feature>
<dbReference type="Pfam" id="PF00097">
    <property type="entry name" value="zf-C3HC4"/>
    <property type="match status" value="1"/>
</dbReference>
<evidence type="ECO:0000313" key="15">
    <source>
        <dbReference type="EMBL" id="SPO25609.1"/>
    </source>
</evidence>
<feature type="compositionally biased region" description="Basic and acidic residues" evidence="12">
    <location>
        <begin position="28"/>
        <end position="48"/>
    </location>
</feature>
<dbReference type="Gene3D" id="1.20.120.1750">
    <property type="match status" value="1"/>
</dbReference>
<dbReference type="PANTHER" id="PTHR11685">
    <property type="entry name" value="RBR FAMILY RING FINGER AND IBR DOMAIN-CONTAINING"/>
    <property type="match status" value="1"/>
</dbReference>
<name>A0A5C3E8R2_9BASI</name>
<dbReference type="CDD" id="cd20341">
    <property type="entry name" value="BRcat_RBR_RNF14"/>
    <property type="match status" value="1"/>
</dbReference>
<dbReference type="InterPro" id="IPR016135">
    <property type="entry name" value="UBQ-conjugating_enzyme/RWD"/>
</dbReference>
<evidence type="ECO:0000256" key="4">
    <source>
        <dbReference type="ARBA" id="ARBA00022679"/>
    </source>
</evidence>
<feature type="compositionally biased region" description="Polar residues" evidence="12">
    <location>
        <begin position="109"/>
        <end position="125"/>
    </location>
</feature>
<evidence type="ECO:0000259" key="13">
    <source>
        <dbReference type="PROSITE" id="PS50089"/>
    </source>
</evidence>
<evidence type="ECO:0000256" key="12">
    <source>
        <dbReference type="SAM" id="MobiDB-lite"/>
    </source>
</evidence>
<comment type="similarity">
    <text evidence="10">Belongs to the RBR family. RNF14 subfamily.</text>
</comment>
<dbReference type="InterPro" id="IPR002867">
    <property type="entry name" value="IBR_dom"/>
</dbReference>
<dbReference type="EC" id="2.3.2.31" evidence="3"/>
<dbReference type="CDD" id="cd20354">
    <property type="entry name" value="Rcat_RBR_RNF14"/>
    <property type="match status" value="1"/>
</dbReference>
<dbReference type="OrthoDB" id="1431934at2759"/>
<keyword evidence="4" id="KW-0808">Transferase</keyword>
<feature type="domain" description="RING-type" evidence="13">
    <location>
        <begin position="357"/>
        <end position="404"/>
    </location>
</feature>
<keyword evidence="5" id="KW-0479">Metal-binding</keyword>
<dbReference type="GO" id="GO:0008270">
    <property type="term" value="F:zinc ion binding"/>
    <property type="evidence" value="ECO:0007669"/>
    <property type="project" value="UniProtKB-KW"/>
</dbReference>
<dbReference type="GO" id="GO:0061630">
    <property type="term" value="F:ubiquitin protein ligase activity"/>
    <property type="evidence" value="ECO:0007669"/>
    <property type="project" value="UniProtKB-EC"/>
</dbReference>
<organism evidence="15 16">
    <name type="scientific">Ustilago trichophora</name>
    <dbReference type="NCBI Taxonomy" id="86804"/>
    <lineage>
        <taxon>Eukaryota</taxon>
        <taxon>Fungi</taxon>
        <taxon>Dikarya</taxon>
        <taxon>Basidiomycota</taxon>
        <taxon>Ustilaginomycotina</taxon>
        <taxon>Ustilaginomycetes</taxon>
        <taxon>Ustilaginales</taxon>
        <taxon>Ustilaginaceae</taxon>
        <taxon>Ustilago</taxon>
    </lineage>
</organism>
<feature type="compositionally biased region" description="Low complexity" evidence="12">
    <location>
        <begin position="190"/>
        <end position="199"/>
    </location>
</feature>
<dbReference type="EMBL" id="OOIN01000011">
    <property type="protein sequence ID" value="SPO25609.1"/>
    <property type="molecule type" value="Genomic_DNA"/>
</dbReference>
<dbReference type="SMART" id="SM00184">
    <property type="entry name" value="RING"/>
    <property type="match status" value="1"/>
</dbReference>
<evidence type="ECO:0000256" key="1">
    <source>
        <dbReference type="ARBA" id="ARBA00001798"/>
    </source>
</evidence>
<feature type="region of interest" description="Disordered" evidence="12">
    <location>
        <begin position="26"/>
        <end position="48"/>
    </location>
</feature>
<dbReference type="Pfam" id="PF22191">
    <property type="entry name" value="IBR_1"/>
    <property type="match status" value="1"/>
</dbReference>
<dbReference type="InterPro" id="IPR001841">
    <property type="entry name" value="Znf_RING"/>
</dbReference>
<dbReference type="AlphaFoldDB" id="A0A5C3E8R2"/>
<evidence type="ECO:0000256" key="10">
    <source>
        <dbReference type="ARBA" id="ARBA00044508"/>
    </source>
</evidence>